<name>A0A9D9G5M9_PROMR</name>
<proteinExistence type="predicted"/>
<sequence>MKFIGRFEELLGTGRGIYFESKNTKAVLKFIHGCHEAVAGIQLKPTINY</sequence>
<protein>
    <submittedName>
        <fullName evidence="1">Uncharacterized protein</fullName>
    </submittedName>
</protein>
<accession>A0A9D9G5M9</accession>
<dbReference type="EMBL" id="JAEPLN010000001">
    <property type="protein sequence ID" value="MBO6971644.1"/>
    <property type="molecule type" value="Genomic_DNA"/>
</dbReference>
<evidence type="ECO:0000313" key="1">
    <source>
        <dbReference type="EMBL" id="MBO6971644.1"/>
    </source>
</evidence>
<reference evidence="1" key="1">
    <citation type="journal article" date="2021" name="Front. Mar. Sci.">
        <title>Genomes of Diverse Isolates of Prochlorococcus High-Light-Adapted Clade II in the Western Pacific Ocean.</title>
        <authorList>
            <person name="Yan W."/>
            <person name="Feng X."/>
            <person name="Zhang W."/>
            <person name="Nawaz M.Z."/>
            <person name="Luo T."/>
            <person name="Zhang R."/>
            <person name="Jiao N."/>
        </authorList>
    </citation>
    <scope>NUCLEOTIDE SEQUENCE</scope>
    <source>
        <strain evidence="1">CUG1433</strain>
    </source>
</reference>
<comment type="caution">
    <text evidence="1">The sequence shown here is derived from an EMBL/GenBank/DDBJ whole genome shotgun (WGS) entry which is preliminary data.</text>
</comment>
<dbReference type="Proteomes" id="UP000668060">
    <property type="component" value="Unassembled WGS sequence"/>
</dbReference>
<dbReference type="AlphaFoldDB" id="A0A9D9G5M9"/>
<organism evidence="1 2">
    <name type="scientific">Prochlorococcus marinus CUG1433</name>
    <dbReference type="NCBI Taxonomy" id="2774506"/>
    <lineage>
        <taxon>Bacteria</taxon>
        <taxon>Bacillati</taxon>
        <taxon>Cyanobacteriota</taxon>
        <taxon>Cyanophyceae</taxon>
        <taxon>Synechococcales</taxon>
        <taxon>Prochlorococcaceae</taxon>
        <taxon>Prochlorococcus</taxon>
    </lineage>
</organism>
<gene>
    <name evidence="1" type="ORF">JJ842_06930</name>
</gene>
<evidence type="ECO:0000313" key="2">
    <source>
        <dbReference type="Proteomes" id="UP000668060"/>
    </source>
</evidence>